<dbReference type="SUPFAM" id="SSF53448">
    <property type="entry name" value="Nucleotide-diphospho-sugar transferases"/>
    <property type="match status" value="1"/>
</dbReference>
<organism evidence="4 5">
    <name type="scientific">Salinimicrobium tongyeongense</name>
    <dbReference type="NCBI Taxonomy" id="2809707"/>
    <lineage>
        <taxon>Bacteria</taxon>
        <taxon>Pseudomonadati</taxon>
        <taxon>Bacteroidota</taxon>
        <taxon>Flavobacteriia</taxon>
        <taxon>Flavobacteriales</taxon>
        <taxon>Flavobacteriaceae</taxon>
        <taxon>Salinimicrobium</taxon>
    </lineage>
</organism>
<gene>
    <name evidence="4" type="ORF">JRG66_12765</name>
</gene>
<dbReference type="InterPro" id="IPR027791">
    <property type="entry name" value="Galactosyl_T_C"/>
</dbReference>
<proteinExistence type="predicted"/>
<dbReference type="PANTHER" id="PTHR43685">
    <property type="entry name" value="GLYCOSYLTRANSFERASE"/>
    <property type="match status" value="1"/>
</dbReference>
<dbReference type="InterPro" id="IPR050834">
    <property type="entry name" value="Glycosyltransf_2"/>
</dbReference>
<dbReference type="Gene3D" id="3.90.550.10">
    <property type="entry name" value="Spore Coat Polysaccharide Biosynthesis Protein SpsA, Chain A"/>
    <property type="match status" value="1"/>
</dbReference>
<dbReference type="Pfam" id="PF00535">
    <property type="entry name" value="Glycos_transf_2"/>
    <property type="match status" value="1"/>
</dbReference>
<dbReference type="CDD" id="cd06420">
    <property type="entry name" value="GT2_Chondriotin_Pol_N"/>
    <property type="match status" value="1"/>
</dbReference>
<dbReference type="InterPro" id="IPR001173">
    <property type="entry name" value="Glyco_trans_2-like"/>
</dbReference>
<dbReference type="PANTHER" id="PTHR43685:SF3">
    <property type="entry name" value="SLR2126 PROTEIN"/>
    <property type="match status" value="1"/>
</dbReference>
<dbReference type="EMBL" id="CP069620">
    <property type="protein sequence ID" value="UZH54832.1"/>
    <property type="molecule type" value="Genomic_DNA"/>
</dbReference>
<name>A0ABY6NPN7_9FLAO</name>
<evidence type="ECO:0000259" key="2">
    <source>
        <dbReference type="Pfam" id="PF00535"/>
    </source>
</evidence>
<evidence type="ECO:0000259" key="3">
    <source>
        <dbReference type="Pfam" id="PF02709"/>
    </source>
</evidence>
<evidence type="ECO:0000313" key="5">
    <source>
        <dbReference type="Proteomes" id="UP001163981"/>
    </source>
</evidence>
<feature type="domain" description="Glycosyltransferase 2-like" evidence="2">
    <location>
        <begin position="4"/>
        <end position="153"/>
    </location>
</feature>
<accession>A0ABY6NPN7</accession>
<dbReference type="InterPro" id="IPR029044">
    <property type="entry name" value="Nucleotide-diphossugar_trans"/>
</dbReference>
<evidence type="ECO:0000313" key="4">
    <source>
        <dbReference type="EMBL" id="UZH54832.1"/>
    </source>
</evidence>
<dbReference type="Proteomes" id="UP001163981">
    <property type="component" value="Chromosome"/>
</dbReference>
<sequence>MRTSLLISTYNWPQALELVLRSVQEQIKMPDEILLADDGSGEETAVLIKSFIEKDLPIKHVWQEDQGFRRTSILNKAVAKSEADYIVQIDGDCMLHPNFLLDHLNNLKENRFLFGSRVNIREEALEQLFKLKNTEIGFFSRSISRRTRNLHLPFLTAFYKETAQLSKKVRGCNLSFWRKDFLAINGYNEDMTGWGKEDSEMVVRLLNRGVNGKRLRYGGIIYHIWHKECSRSKKCINEEIQQETIDKGLTFCKNGIDKYL</sequence>
<evidence type="ECO:0000256" key="1">
    <source>
        <dbReference type="ARBA" id="ARBA00022679"/>
    </source>
</evidence>
<keyword evidence="5" id="KW-1185">Reference proteome</keyword>
<dbReference type="Pfam" id="PF02709">
    <property type="entry name" value="Glyco_transf_7C"/>
    <property type="match status" value="1"/>
</dbReference>
<protein>
    <submittedName>
        <fullName evidence="4">Glycosyltransferase family 2 protein</fullName>
    </submittedName>
</protein>
<reference evidence="4" key="1">
    <citation type="submission" date="2021-02" db="EMBL/GenBank/DDBJ databases">
        <title>Salinimicrobium sp. nov. isolated from seawater in Tongyeong, Republic of Korea.</title>
        <authorList>
            <person name="Lee S.-J."/>
        </authorList>
    </citation>
    <scope>NUCLEOTIDE SEQUENCE</scope>
    <source>
        <strain evidence="4">HN-2-9-2</strain>
    </source>
</reference>
<feature type="domain" description="Galactosyltransferase C-terminal" evidence="3">
    <location>
        <begin position="166"/>
        <end position="227"/>
    </location>
</feature>
<dbReference type="RefSeq" id="WP_265163168.1">
    <property type="nucleotide sequence ID" value="NZ_CP069620.1"/>
</dbReference>
<keyword evidence="1" id="KW-0808">Transferase</keyword>